<keyword evidence="2" id="KW-1185">Reference proteome</keyword>
<accession>A0A1M5PXG0</accession>
<dbReference type="STRING" id="1070870.SAMN05444351_3897"/>
<gene>
    <name evidence="1" type="ORF">SAMN05444351_3897</name>
</gene>
<sequence>MSDPAARRLGVATAAELVTLAVLLGNLATVHWAPLASAVGPLHGTAYLVTAVLAWQLPLPRGVRLRALVPAVGGLLVLRAAARRAPGTAAPPSP</sequence>
<protein>
    <recommendedName>
        <fullName evidence="3">DUF3817 domain-containing protein</fullName>
    </recommendedName>
</protein>
<dbReference type="EMBL" id="FQVX01000004">
    <property type="protein sequence ID" value="SHH06342.1"/>
    <property type="molecule type" value="Genomic_DNA"/>
</dbReference>
<dbReference type="AlphaFoldDB" id="A0A1M5PXG0"/>
<evidence type="ECO:0008006" key="3">
    <source>
        <dbReference type="Google" id="ProtNLM"/>
    </source>
</evidence>
<evidence type="ECO:0000313" key="2">
    <source>
        <dbReference type="Proteomes" id="UP000184471"/>
    </source>
</evidence>
<proteinExistence type="predicted"/>
<dbReference type="Proteomes" id="UP000184471">
    <property type="component" value="Unassembled WGS sequence"/>
</dbReference>
<name>A0A1M5PXG0_9ACTN</name>
<organism evidence="1 2">
    <name type="scientific">Geodermatophilus nigrescens</name>
    <dbReference type="NCBI Taxonomy" id="1070870"/>
    <lineage>
        <taxon>Bacteria</taxon>
        <taxon>Bacillati</taxon>
        <taxon>Actinomycetota</taxon>
        <taxon>Actinomycetes</taxon>
        <taxon>Geodermatophilales</taxon>
        <taxon>Geodermatophilaceae</taxon>
        <taxon>Geodermatophilus</taxon>
    </lineage>
</organism>
<reference evidence="1 2" key="1">
    <citation type="submission" date="2016-11" db="EMBL/GenBank/DDBJ databases">
        <authorList>
            <person name="Jaros S."/>
            <person name="Januszkiewicz K."/>
            <person name="Wedrychowicz H."/>
        </authorList>
    </citation>
    <scope>NUCLEOTIDE SEQUENCE [LARGE SCALE GENOMIC DNA]</scope>
    <source>
        <strain evidence="1 2">DSM 45408</strain>
    </source>
</reference>
<evidence type="ECO:0000313" key="1">
    <source>
        <dbReference type="EMBL" id="SHH06342.1"/>
    </source>
</evidence>
<dbReference type="OrthoDB" id="3830534at2"/>
<dbReference type="RefSeq" id="WP_073422049.1">
    <property type="nucleotide sequence ID" value="NZ_FQVX01000004.1"/>
</dbReference>